<dbReference type="EMBL" id="QUTF01027910">
    <property type="protein sequence ID" value="RHY79230.1"/>
    <property type="molecule type" value="Genomic_DNA"/>
</dbReference>
<dbReference type="VEuPathDB" id="FungiDB:H257_08911"/>
<name>A0A397E8A8_APHAT</name>
<evidence type="ECO:0000313" key="2">
    <source>
        <dbReference type="EMBL" id="RHY09636.1"/>
    </source>
</evidence>
<dbReference type="Proteomes" id="UP000285712">
    <property type="component" value="Unassembled WGS sequence"/>
</dbReference>
<gene>
    <name evidence="3" type="ORF">DYB25_007023</name>
    <name evidence="5" type="ORF">DYB26_006541</name>
    <name evidence="6" type="ORF">DYB35_007796</name>
    <name evidence="2" type="ORF">DYB36_007950</name>
    <name evidence="7" type="ORF">DYB37_010270</name>
    <name evidence="4" type="ORF">DYB38_010161</name>
</gene>
<evidence type="ECO:0000313" key="12">
    <source>
        <dbReference type="Proteomes" id="UP000285712"/>
    </source>
</evidence>
<dbReference type="EMBL" id="QUTA01003624">
    <property type="protein sequence ID" value="RHY22841.1"/>
    <property type="molecule type" value="Genomic_DNA"/>
</dbReference>
<evidence type="ECO:0000256" key="1">
    <source>
        <dbReference type="SAM" id="MobiDB-lite"/>
    </source>
</evidence>
<feature type="region of interest" description="Disordered" evidence="1">
    <location>
        <begin position="66"/>
        <end position="100"/>
    </location>
</feature>
<accession>A0A397E8A8</accession>
<dbReference type="Proteomes" id="UP000286510">
    <property type="component" value="Unassembled WGS sequence"/>
</dbReference>
<evidence type="ECO:0000313" key="13">
    <source>
        <dbReference type="Proteomes" id="UP000286510"/>
    </source>
</evidence>
<dbReference type="EMBL" id="QUTC01000617">
    <property type="protein sequence ID" value="RHY78166.1"/>
    <property type="molecule type" value="Genomic_DNA"/>
</dbReference>
<dbReference type="Proteomes" id="UP000265427">
    <property type="component" value="Unassembled WGS sequence"/>
</dbReference>
<evidence type="ECO:0000313" key="11">
    <source>
        <dbReference type="Proteomes" id="UP000285430"/>
    </source>
</evidence>
<evidence type="ECO:0000313" key="3">
    <source>
        <dbReference type="EMBL" id="RHY22841.1"/>
    </source>
</evidence>
<evidence type="ECO:0000313" key="7">
    <source>
        <dbReference type="EMBL" id="RHZ24618.1"/>
    </source>
</evidence>
<evidence type="ECO:0000313" key="10">
    <source>
        <dbReference type="Proteomes" id="UP000266239"/>
    </source>
</evidence>
<evidence type="ECO:0000313" key="9">
    <source>
        <dbReference type="Proteomes" id="UP000265716"/>
    </source>
</evidence>
<evidence type="ECO:0000313" key="6">
    <source>
        <dbReference type="EMBL" id="RHY98955.1"/>
    </source>
</evidence>
<sequence>MDQTSLVDTPNLRFPFLLRCQYVYKPCGNLRTLKKDGNVHKLCAFHRSRANIVQKNYALKRRQRLREQVAGGDSATSYAAAPRKSRRTRPPSTQPIPFRSVDQEVSVVPTDVLVLTMLFSDEAMPPFSPIPDSEVSSEDVNELRYLLQ</sequence>
<dbReference type="Proteomes" id="UP000266239">
    <property type="component" value="Unassembled WGS sequence"/>
</dbReference>
<dbReference type="Proteomes" id="UP000265716">
    <property type="component" value="Unassembled WGS sequence"/>
</dbReference>
<dbReference type="EMBL" id="QUSZ01005448">
    <property type="protein sequence ID" value="RHY09636.1"/>
    <property type="molecule type" value="Genomic_DNA"/>
</dbReference>
<organism evidence="4 9">
    <name type="scientific">Aphanomyces astaci</name>
    <name type="common">Crayfish plague agent</name>
    <dbReference type="NCBI Taxonomy" id="112090"/>
    <lineage>
        <taxon>Eukaryota</taxon>
        <taxon>Sar</taxon>
        <taxon>Stramenopiles</taxon>
        <taxon>Oomycota</taxon>
        <taxon>Saprolegniomycetes</taxon>
        <taxon>Saprolegniales</taxon>
        <taxon>Verrucalvaceae</taxon>
        <taxon>Aphanomyces</taxon>
    </lineage>
</organism>
<evidence type="ECO:0000313" key="5">
    <source>
        <dbReference type="EMBL" id="RHY79230.1"/>
    </source>
</evidence>
<evidence type="ECO:0000313" key="4">
    <source>
        <dbReference type="EMBL" id="RHY78166.1"/>
    </source>
</evidence>
<evidence type="ECO:0000313" key="8">
    <source>
        <dbReference type="Proteomes" id="UP000265427"/>
    </source>
</evidence>
<dbReference type="EMBL" id="QUTG01001691">
    <property type="protein sequence ID" value="RHY98955.1"/>
    <property type="molecule type" value="Genomic_DNA"/>
</dbReference>
<dbReference type="EMBL" id="QUTH01002658">
    <property type="protein sequence ID" value="RHZ24618.1"/>
    <property type="molecule type" value="Genomic_DNA"/>
</dbReference>
<dbReference type="Proteomes" id="UP000285430">
    <property type="component" value="Unassembled WGS sequence"/>
</dbReference>
<comment type="caution">
    <text evidence="4">The sequence shown here is derived from an EMBL/GenBank/DDBJ whole genome shotgun (WGS) entry which is preliminary data.</text>
</comment>
<dbReference type="AlphaFoldDB" id="A0A397E8A8"/>
<proteinExistence type="predicted"/>
<evidence type="ECO:0008006" key="14">
    <source>
        <dbReference type="Google" id="ProtNLM"/>
    </source>
</evidence>
<protein>
    <recommendedName>
        <fullName evidence="14">SBP-type domain-containing protein</fullName>
    </recommendedName>
</protein>
<reference evidence="8 9" key="1">
    <citation type="submission" date="2018-08" db="EMBL/GenBank/DDBJ databases">
        <title>Aphanomyces genome sequencing and annotation.</title>
        <authorList>
            <person name="Minardi D."/>
            <person name="Oidtmann B."/>
            <person name="Van Der Giezen M."/>
            <person name="Studholme D.J."/>
        </authorList>
    </citation>
    <scope>NUCLEOTIDE SEQUENCE [LARGE SCALE GENOMIC DNA]</scope>
    <source>
        <strain evidence="7 11">Da</strain>
        <strain evidence="5 13">FDL457</strain>
        <strain evidence="2 8">Kv</strain>
        <strain evidence="4 9">SA</strain>
        <strain evidence="6 12">Sv</strain>
        <strain evidence="3 10">Yx</strain>
    </source>
</reference>